<comment type="caution">
    <text evidence="1">The sequence shown here is derived from an EMBL/GenBank/DDBJ whole genome shotgun (WGS) entry which is preliminary data.</text>
</comment>
<evidence type="ECO:0000313" key="2">
    <source>
        <dbReference type="Proteomes" id="UP001165064"/>
    </source>
</evidence>
<evidence type="ECO:0000313" key="1">
    <source>
        <dbReference type="EMBL" id="GME97373.1"/>
    </source>
</evidence>
<sequence length="77" mass="8404">MKASMPNSINHITTSSDLITYNLSITSSHQSISSHMDKLRCDTLLLFSSSSIQQPATAPHSSTFDQFDDFLASIPVS</sequence>
<name>A0ACB5TXD1_AMBMO</name>
<gene>
    <name evidence="1" type="ORF">Amon02_001022600</name>
</gene>
<reference evidence="1" key="1">
    <citation type="submission" date="2023-04" db="EMBL/GenBank/DDBJ databases">
        <title>Ambrosiozyma monospora NBRC 10751.</title>
        <authorList>
            <person name="Ichikawa N."/>
            <person name="Sato H."/>
            <person name="Tonouchi N."/>
        </authorList>
    </citation>
    <scope>NUCLEOTIDE SEQUENCE</scope>
    <source>
        <strain evidence="1">NBRC 10751</strain>
    </source>
</reference>
<dbReference type="Proteomes" id="UP001165064">
    <property type="component" value="Unassembled WGS sequence"/>
</dbReference>
<proteinExistence type="predicted"/>
<protein>
    <submittedName>
        <fullName evidence="1">Unnamed protein product</fullName>
    </submittedName>
</protein>
<accession>A0ACB5TXD1</accession>
<organism evidence="1 2">
    <name type="scientific">Ambrosiozyma monospora</name>
    <name type="common">Yeast</name>
    <name type="synonym">Endomycopsis monosporus</name>
    <dbReference type="NCBI Taxonomy" id="43982"/>
    <lineage>
        <taxon>Eukaryota</taxon>
        <taxon>Fungi</taxon>
        <taxon>Dikarya</taxon>
        <taxon>Ascomycota</taxon>
        <taxon>Saccharomycotina</taxon>
        <taxon>Pichiomycetes</taxon>
        <taxon>Pichiales</taxon>
        <taxon>Pichiaceae</taxon>
        <taxon>Ambrosiozyma</taxon>
    </lineage>
</organism>
<keyword evidence="2" id="KW-1185">Reference proteome</keyword>
<dbReference type="EMBL" id="BSXS01010090">
    <property type="protein sequence ID" value="GME97373.1"/>
    <property type="molecule type" value="Genomic_DNA"/>
</dbReference>